<dbReference type="InterPro" id="IPR001245">
    <property type="entry name" value="Ser-Thr/Tyr_kinase_cat_dom"/>
</dbReference>
<organism evidence="5 6">
    <name type="scientific">Dictyostelium purpureum</name>
    <name type="common">Slime mold</name>
    <dbReference type="NCBI Taxonomy" id="5786"/>
    <lineage>
        <taxon>Eukaryota</taxon>
        <taxon>Amoebozoa</taxon>
        <taxon>Evosea</taxon>
        <taxon>Eumycetozoa</taxon>
        <taxon>Dictyostelia</taxon>
        <taxon>Dictyosteliales</taxon>
        <taxon>Dictyosteliaceae</taxon>
        <taxon>Dictyostelium</taxon>
    </lineage>
</organism>
<dbReference type="InterPro" id="IPR051931">
    <property type="entry name" value="PAK3-like"/>
</dbReference>
<keyword evidence="3" id="KW-0067">ATP-binding</keyword>
<dbReference type="Pfam" id="PF07714">
    <property type="entry name" value="PK_Tyr_Ser-Thr"/>
    <property type="match status" value="1"/>
</dbReference>
<evidence type="ECO:0000256" key="1">
    <source>
        <dbReference type="ARBA" id="ARBA00008874"/>
    </source>
</evidence>
<gene>
    <name evidence="5" type="ORF">DICPUDRAFT_83033</name>
</gene>
<dbReference type="STRING" id="5786.F0ZYC3"/>
<dbReference type="PROSITE" id="PS00109">
    <property type="entry name" value="PROTEIN_KINASE_TYR"/>
    <property type="match status" value="1"/>
</dbReference>
<dbReference type="VEuPathDB" id="AmoebaDB:DICPUDRAFT_83033"/>
<dbReference type="InterPro" id="IPR008266">
    <property type="entry name" value="Tyr_kinase_AS"/>
</dbReference>
<evidence type="ECO:0000259" key="4">
    <source>
        <dbReference type="PROSITE" id="PS50011"/>
    </source>
</evidence>
<protein>
    <recommendedName>
        <fullName evidence="4">Protein kinase domain-containing protein</fullName>
    </recommendedName>
</protein>
<proteinExistence type="inferred from homology"/>
<dbReference type="PANTHER" id="PTHR45832:SF22">
    <property type="entry name" value="SERINE_THREONINE-PROTEIN KINASE SAMKA-RELATED"/>
    <property type="match status" value="1"/>
</dbReference>
<dbReference type="AlphaFoldDB" id="F0ZYC3"/>
<dbReference type="OrthoDB" id="4062651at2759"/>
<dbReference type="EMBL" id="GL871280">
    <property type="protein sequence ID" value="EGC31053.1"/>
    <property type="molecule type" value="Genomic_DNA"/>
</dbReference>
<comment type="similarity">
    <text evidence="1">Belongs to the protein kinase superfamily. STE Ser/Thr protein kinase family. STE20 subfamily.</text>
</comment>
<dbReference type="GO" id="GO:0004674">
    <property type="term" value="F:protein serine/threonine kinase activity"/>
    <property type="evidence" value="ECO:0000318"/>
    <property type="project" value="GO_Central"/>
</dbReference>
<dbReference type="PROSITE" id="PS50011">
    <property type="entry name" value="PROTEIN_KINASE_DOM"/>
    <property type="match status" value="1"/>
</dbReference>
<dbReference type="InterPro" id="IPR011009">
    <property type="entry name" value="Kinase-like_dom_sf"/>
</dbReference>
<evidence type="ECO:0000313" key="5">
    <source>
        <dbReference type="EMBL" id="EGC31053.1"/>
    </source>
</evidence>
<keyword evidence="2" id="KW-0547">Nucleotide-binding</keyword>
<dbReference type="Proteomes" id="UP000001064">
    <property type="component" value="Unassembled WGS sequence"/>
</dbReference>
<dbReference type="PANTHER" id="PTHR45832">
    <property type="entry name" value="SERINE/THREONINE-PROTEIN KINASE SAMKA-RELATED-RELATED"/>
    <property type="match status" value="1"/>
</dbReference>
<dbReference type="KEGG" id="dpp:DICPUDRAFT_83033"/>
<name>F0ZYC3_DICPU</name>
<dbReference type="Pfam" id="PF00069">
    <property type="entry name" value="Pkinase"/>
    <property type="match status" value="1"/>
</dbReference>
<evidence type="ECO:0000256" key="2">
    <source>
        <dbReference type="ARBA" id="ARBA00022741"/>
    </source>
</evidence>
<dbReference type="SUPFAM" id="SSF56112">
    <property type="entry name" value="Protein kinase-like (PK-like)"/>
    <property type="match status" value="2"/>
</dbReference>
<keyword evidence="6" id="KW-1185">Reference proteome</keyword>
<dbReference type="InterPro" id="IPR000719">
    <property type="entry name" value="Prot_kinase_dom"/>
</dbReference>
<reference evidence="6" key="1">
    <citation type="journal article" date="2011" name="Genome Biol.">
        <title>Comparative genomics of the social amoebae Dictyostelium discoideum and Dictyostelium purpureum.</title>
        <authorList>
            <consortium name="US DOE Joint Genome Institute (JGI-PGF)"/>
            <person name="Sucgang R."/>
            <person name="Kuo A."/>
            <person name="Tian X."/>
            <person name="Salerno W."/>
            <person name="Parikh A."/>
            <person name="Feasley C.L."/>
            <person name="Dalin E."/>
            <person name="Tu H."/>
            <person name="Huang E."/>
            <person name="Barry K."/>
            <person name="Lindquist E."/>
            <person name="Shapiro H."/>
            <person name="Bruce D."/>
            <person name="Schmutz J."/>
            <person name="Salamov A."/>
            <person name="Fey P."/>
            <person name="Gaudet P."/>
            <person name="Anjard C."/>
            <person name="Babu M.M."/>
            <person name="Basu S."/>
            <person name="Bushmanova Y."/>
            <person name="van der Wel H."/>
            <person name="Katoh-Kurasawa M."/>
            <person name="Dinh C."/>
            <person name="Coutinho P.M."/>
            <person name="Saito T."/>
            <person name="Elias M."/>
            <person name="Schaap P."/>
            <person name="Kay R.R."/>
            <person name="Henrissat B."/>
            <person name="Eichinger L."/>
            <person name="Rivero F."/>
            <person name="Putnam N.H."/>
            <person name="West C.M."/>
            <person name="Loomis W.F."/>
            <person name="Chisholm R.L."/>
            <person name="Shaulsky G."/>
            <person name="Strassmann J.E."/>
            <person name="Queller D.C."/>
            <person name="Kuspa A."/>
            <person name="Grigoriev I.V."/>
        </authorList>
    </citation>
    <scope>NUCLEOTIDE SEQUENCE [LARGE SCALE GENOMIC DNA]</scope>
    <source>
        <strain evidence="6">QSDP1</strain>
    </source>
</reference>
<dbReference type="Gene3D" id="1.10.510.10">
    <property type="entry name" value="Transferase(Phosphotransferase) domain 1"/>
    <property type="match status" value="2"/>
</dbReference>
<accession>F0ZYC3</accession>
<dbReference type="GO" id="GO:0005524">
    <property type="term" value="F:ATP binding"/>
    <property type="evidence" value="ECO:0007669"/>
    <property type="project" value="UniProtKB-KW"/>
</dbReference>
<sequence>MDNNNLKKYIPGEYVTKKKVNGKKFYYSKSNPDFFIKELTNEEESNRERVIQLLNHPNIVEHEYSEEILSPNGQRLFYIVTKFVQNSCTIKEKLKNTSKFNRLDILKIIKQFIDVLEYLKECEVLHCDICSDNIMIDGDNKITLIDFGFSKEFDNPHKKKKNHLLIYSRTGKEKIINSFIDIRDLGDLLEEFKDKIPNNISAEKFEDFIHCCKKEKNLNFLKRHSVFYETSNSVNIIESQNILKESIKIDNNNFEQLLLKNYTTGETIKRNGIGIMFYYSRYNPEFIIKELTNKFQIIQTLLNSYIKKKIYSPDSLPLFYIVTKFVQDSCKIKKKLENTLKFKRKAILKIINQFIDVLQYLKERKALHCGICSDNVMIDSDNNITLINFGVPIILSRTGKEKQSNTYTDIKDFGNLLEEFKDKIPNNIFGEKFNDFINCCKNERNLNGTILKDLKNHSVFYDNSNSYSVNTTESQQVVSDKTFDLISGTDGFIDLIKMNDAKTSCDSFTIELSEGKQILDDRTQNLIFLYGNGKENEKKVDILEKKLQNSDFTIFKLRLSNIMKCVKFYIKNSVEWSSYCNIIFYYSDKIQYEDETISLCSENGKVSLDEIYKVIMSGLINKNNDEQLSETKLKLVFIIDSYDGSLKEDDASRLKITLDYLKYGSKLPKCSHPYGIMTLPRPFNNVSLKDSFEKDFSPLNKFLINRINSDKFGKRLFYKTANILASEFWYEFIKHCSNLDPNFLIKVAEHFKIDNANSPMFYEIIKKSITQREFKILSNGNDSNF</sequence>
<feature type="domain" description="Protein kinase" evidence="4">
    <location>
        <begin position="1"/>
        <end position="286"/>
    </location>
</feature>
<dbReference type="GeneID" id="10508144"/>
<evidence type="ECO:0000313" key="6">
    <source>
        <dbReference type="Proteomes" id="UP000001064"/>
    </source>
</evidence>
<dbReference type="RefSeq" id="XP_003292412.1">
    <property type="nucleotide sequence ID" value="XM_003292364.1"/>
</dbReference>
<dbReference type="SMART" id="SM00220">
    <property type="entry name" value="S_TKc"/>
    <property type="match status" value="1"/>
</dbReference>
<dbReference type="InParanoid" id="F0ZYC3"/>
<evidence type="ECO:0000256" key="3">
    <source>
        <dbReference type="ARBA" id="ARBA00022840"/>
    </source>
</evidence>